<gene>
    <name evidence="14" type="ORF">RJ640_014250</name>
</gene>
<dbReference type="PANTHER" id="PTHR47947:SF26">
    <property type="entry name" value="CYTOCHROME P450"/>
    <property type="match status" value="1"/>
</dbReference>
<evidence type="ECO:0000256" key="1">
    <source>
        <dbReference type="ARBA" id="ARBA00001971"/>
    </source>
</evidence>
<dbReference type="InterPro" id="IPR017972">
    <property type="entry name" value="Cyt_P450_CS"/>
</dbReference>
<dbReference type="PANTHER" id="PTHR47947">
    <property type="entry name" value="CYTOCHROME P450 82C3-RELATED"/>
    <property type="match status" value="1"/>
</dbReference>
<evidence type="ECO:0000256" key="5">
    <source>
        <dbReference type="ARBA" id="ARBA00022723"/>
    </source>
</evidence>
<evidence type="ECO:0000313" key="15">
    <source>
        <dbReference type="Proteomes" id="UP001187471"/>
    </source>
</evidence>
<protein>
    <recommendedName>
        <fullName evidence="16">Cytochrome P450</fullName>
    </recommendedName>
</protein>
<keyword evidence="10 13" id="KW-0472">Membrane</keyword>
<evidence type="ECO:0000256" key="2">
    <source>
        <dbReference type="ARBA" id="ARBA00004370"/>
    </source>
</evidence>
<comment type="subcellular location">
    <subcellularLocation>
        <location evidence="2">Membrane</location>
    </subcellularLocation>
</comment>
<feature type="transmembrane region" description="Helical" evidence="13">
    <location>
        <begin position="89"/>
        <end position="112"/>
    </location>
</feature>
<keyword evidence="4 13" id="KW-0812">Transmembrane</keyword>
<name>A0AA88QKG8_9ASTE</name>
<comment type="caution">
    <text evidence="14">The sequence shown here is derived from an EMBL/GenBank/DDBJ whole genome shotgun (WGS) entry which is preliminary data.</text>
</comment>
<evidence type="ECO:0008006" key="16">
    <source>
        <dbReference type="Google" id="ProtNLM"/>
    </source>
</evidence>
<dbReference type="FunFam" id="1.10.630.10:FF:000026">
    <property type="entry name" value="Cytochrome P450 82C4"/>
    <property type="match status" value="1"/>
</dbReference>
<evidence type="ECO:0000256" key="11">
    <source>
        <dbReference type="PIRSR" id="PIRSR602401-1"/>
    </source>
</evidence>
<dbReference type="GO" id="GO:0016020">
    <property type="term" value="C:membrane"/>
    <property type="evidence" value="ECO:0007669"/>
    <property type="project" value="UniProtKB-SubCell"/>
</dbReference>
<keyword evidence="5 11" id="KW-0479">Metal-binding</keyword>
<dbReference type="InterPro" id="IPR050651">
    <property type="entry name" value="Plant_Cytochrome_P450_Monoox"/>
</dbReference>
<accession>A0AA88QKG8</accession>
<dbReference type="InterPro" id="IPR036396">
    <property type="entry name" value="Cyt_P450_sf"/>
</dbReference>
<keyword evidence="6 13" id="KW-1133">Transmembrane helix</keyword>
<dbReference type="SUPFAM" id="SSF48264">
    <property type="entry name" value="Cytochrome P450"/>
    <property type="match status" value="1"/>
</dbReference>
<feature type="binding site" description="axial binding residue" evidence="11">
    <location>
        <position position="545"/>
    </location>
    <ligand>
        <name>heme</name>
        <dbReference type="ChEBI" id="CHEBI:30413"/>
    </ligand>
    <ligandPart>
        <name>Fe</name>
        <dbReference type="ChEBI" id="CHEBI:18248"/>
    </ligandPart>
</feature>
<evidence type="ECO:0000256" key="6">
    <source>
        <dbReference type="ARBA" id="ARBA00022989"/>
    </source>
</evidence>
<dbReference type="GO" id="GO:0016705">
    <property type="term" value="F:oxidoreductase activity, acting on paired donors, with incorporation or reduction of molecular oxygen"/>
    <property type="evidence" value="ECO:0007669"/>
    <property type="project" value="InterPro"/>
</dbReference>
<dbReference type="EMBL" id="JAVXUO010002597">
    <property type="protein sequence ID" value="KAK2971242.1"/>
    <property type="molecule type" value="Genomic_DNA"/>
</dbReference>
<evidence type="ECO:0000256" key="7">
    <source>
        <dbReference type="ARBA" id="ARBA00023002"/>
    </source>
</evidence>
<dbReference type="GO" id="GO:0020037">
    <property type="term" value="F:heme binding"/>
    <property type="evidence" value="ECO:0007669"/>
    <property type="project" value="InterPro"/>
</dbReference>
<dbReference type="GO" id="GO:0004497">
    <property type="term" value="F:monooxygenase activity"/>
    <property type="evidence" value="ECO:0007669"/>
    <property type="project" value="UniProtKB-KW"/>
</dbReference>
<reference evidence="14" key="1">
    <citation type="submission" date="2022-12" db="EMBL/GenBank/DDBJ databases">
        <title>Draft genome assemblies for two species of Escallonia (Escalloniales).</title>
        <authorList>
            <person name="Chanderbali A."/>
            <person name="Dervinis C."/>
            <person name="Anghel I."/>
            <person name="Soltis D."/>
            <person name="Soltis P."/>
            <person name="Zapata F."/>
        </authorList>
    </citation>
    <scope>NUCLEOTIDE SEQUENCE</scope>
    <source>
        <strain evidence="14">UCBG92.1500</strain>
        <tissue evidence="14">Leaf</tissue>
    </source>
</reference>
<sequence length="608" mass="68118">MAPEAVGAWPVIGHLHLLAGGSQLPQQTLGSLADIYGPIFIIKLGVHRALVSHNGQELSRINELKADQGCLVEFGEEEETRRRQAMESLLSFTAAIFACTFALLIFLCHYFLQAPNSAKRMPPEAAGAWPIIGHLHLLGGFQLPQQTLGSLADIYGPIFTIKLGVHRALVVSDWKMAKECLTTNDVVFASRPKSVASELMGYNYAILGLSPYGPYWRQVRKLVMLEFLSSRRIEMLAPIRVAEVKASIGDIYRCWAKNKDGSNMAKMEMKQWFGTLSLNIAVKPLVGKRYSDTERDGDRFPEAMRKFNELLGAFLVSDSIPFLRWLDLGGYEKEMKKVAKEMDDVVQGWLEEHKMKKSLGDASSEQRDFMDAILSALHGSSDEHLEGVDGETIIKATCLSILTAATDTTMSTLIWALALMLNNEHVMKKAQEEMDINVGRERQVEEPDMKNLVYLQAVIKETLRLYPPVPLSLPHESTEECTVGGYRIPKGTRLLLNLWKIHRDPQAWSDPFEFQPERFLMSDREIDVRGQNFELIPFGSGRRMCPGISLGLQVLQLTLASVIHGFEFVRPLNEPIDMSESFGITNLKATPLEVLLTPRLSPSLYGTK</sequence>
<dbReference type="GO" id="GO:0005506">
    <property type="term" value="F:iron ion binding"/>
    <property type="evidence" value="ECO:0007669"/>
    <property type="project" value="InterPro"/>
</dbReference>
<dbReference type="AlphaFoldDB" id="A0AA88QKG8"/>
<dbReference type="Proteomes" id="UP001187471">
    <property type="component" value="Unassembled WGS sequence"/>
</dbReference>
<dbReference type="Pfam" id="PF00067">
    <property type="entry name" value="p450"/>
    <property type="match status" value="1"/>
</dbReference>
<evidence type="ECO:0000256" key="3">
    <source>
        <dbReference type="ARBA" id="ARBA00022617"/>
    </source>
</evidence>
<dbReference type="Gene3D" id="1.10.630.10">
    <property type="entry name" value="Cytochrome P450"/>
    <property type="match status" value="1"/>
</dbReference>
<comment type="cofactor">
    <cofactor evidence="1 11">
        <name>heme</name>
        <dbReference type="ChEBI" id="CHEBI:30413"/>
    </cofactor>
</comment>
<dbReference type="InterPro" id="IPR001128">
    <property type="entry name" value="Cyt_P450"/>
</dbReference>
<evidence type="ECO:0000313" key="14">
    <source>
        <dbReference type="EMBL" id="KAK2971242.1"/>
    </source>
</evidence>
<dbReference type="PRINTS" id="PR00463">
    <property type="entry name" value="EP450I"/>
</dbReference>
<evidence type="ECO:0000256" key="13">
    <source>
        <dbReference type="SAM" id="Phobius"/>
    </source>
</evidence>
<keyword evidence="7 12" id="KW-0560">Oxidoreductase</keyword>
<dbReference type="InterPro" id="IPR002401">
    <property type="entry name" value="Cyt_P450_E_grp-I"/>
</dbReference>
<organism evidence="14 15">
    <name type="scientific">Escallonia rubra</name>
    <dbReference type="NCBI Taxonomy" id="112253"/>
    <lineage>
        <taxon>Eukaryota</taxon>
        <taxon>Viridiplantae</taxon>
        <taxon>Streptophyta</taxon>
        <taxon>Embryophyta</taxon>
        <taxon>Tracheophyta</taxon>
        <taxon>Spermatophyta</taxon>
        <taxon>Magnoliopsida</taxon>
        <taxon>eudicotyledons</taxon>
        <taxon>Gunneridae</taxon>
        <taxon>Pentapetalae</taxon>
        <taxon>asterids</taxon>
        <taxon>campanulids</taxon>
        <taxon>Escalloniales</taxon>
        <taxon>Escalloniaceae</taxon>
        <taxon>Escallonia</taxon>
    </lineage>
</organism>
<evidence type="ECO:0000256" key="10">
    <source>
        <dbReference type="ARBA" id="ARBA00023136"/>
    </source>
</evidence>
<evidence type="ECO:0000256" key="12">
    <source>
        <dbReference type="RuleBase" id="RU000461"/>
    </source>
</evidence>
<dbReference type="CDD" id="cd20654">
    <property type="entry name" value="CYP82"/>
    <property type="match status" value="1"/>
</dbReference>
<dbReference type="PRINTS" id="PR00385">
    <property type="entry name" value="P450"/>
</dbReference>
<evidence type="ECO:0000256" key="9">
    <source>
        <dbReference type="ARBA" id="ARBA00023033"/>
    </source>
</evidence>
<comment type="similarity">
    <text evidence="12">Belongs to the cytochrome P450 family.</text>
</comment>
<keyword evidence="8 11" id="KW-0408">Iron</keyword>
<dbReference type="PROSITE" id="PS00086">
    <property type="entry name" value="CYTOCHROME_P450"/>
    <property type="match status" value="1"/>
</dbReference>
<keyword evidence="3 11" id="KW-0349">Heme</keyword>
<evidence type="ECO:0000256" key="8">
    <source>
        <dbReference type="ARBA" id="ARBA00023004"/>
    </source>
</evidence>
<evidence type="ECO:0000256" key="4">
    <source>
        <dbReference type="ARBA" id="ARBA00022692"/>
    </source>
</evidence>
<proteinExistence type="inferred from homology"/>
<keyword evidence="9 12" id="KW-0503">Monooxygenase</keyword>
<keyword evidence="15" id="KW-1185">Reference proteome</keyword>